<dbReference type="Proteomes" id="UP000266723">
    <property type="component" value="Unassembled WGS sequence"/>
</dbReference>
<keyword evidence="2" id="KW-1133">Transmembrane helix</keyword>
<feature type="transmembrane region" description="Helical" evidence="2">
    <location>
        <begin position="284"/>
        <end position="312"/>
    </location>
</feature>
<feature type="transmembrane region" description="Helical" evidence="2">
    <location>
        <begin position="332"/>
        <end position="359"/>
    </location>
</feature>
<evidence type="ECO:0000256" key="1">
    <source>
        <dbReference type="SAM" id="MobiDB-lite"/>
    </source>
</evidence>
<keyword evidence="2" id="KW-0472">Membrane</keyword>
<feature type="compositionally biased region" description="Pro residues" evidence="1">
    <location>
        <begin position="19"/>
        <end position="44"/>
    </location>
</feature>
<sequence length="369" mass="40239">MKQLTPVMAPLVISSSPPHLRPPSPPSHLRPPPDPPPCTPPPVPLEALSPPKPPDPHDASFGPVFLLLFDTSFDPAQALSRTSDLESLLLNLVFVTGDGVVSLVSIGDKVFASKCFKSIYPSLLFIMLVTVLVASTTGCTIPITTSCSMPHPLIHVLSRFSNLIMGDELIFMGWYLGFSRVKSLSLAFTLVRLFTVVCSPKFVVFKSFWVQVWQFVGLMPYITTHPVNRVLLDVYCPLSSSMEFVSLCLSSTLCCCVAGSSMLKIRDTSNAEVLIKGFIAMLRIVNCALVAVSISGFISLIVVSISQGFISLSNLMFDEIRGLLYDISCLSVLYAPILICCICFFVIACYLAMMALLSCCMNTLSICRE</sequence>
<feature type="region of interest" description="Disordered" evidence="1">
    <location>
        <begin position="1"/>
        <end position="53"/>
    </location>
</feature>
<dbReference type="EMBL" id="QGKV02000649">
    <property type="protein sequence ID" value="KAF3581710.1"/>
    <property type="molecule type" value="Genomic_DNA"/>
</dbReference>
<evidence type="ECO:0000256" key="2">
    <source>
        <dbReference type="SAM" id="Phobius"/>
    </source>
</evidence>
<keyword evidence="2" id="KW-0812">Transmembrane</keyword>
<name>A0ABQ7DWE3_BRACR</name>
<reference evidence="3 4" key="1">
    <citation type="journal article" date="2020" name="BMC Genomics">
        <title>Intraspecific diversification of the crop wild relative Brassica cretica Lam. using demographic model selection.</title>
        <authorList>
            <person name="Kioukis A."/>
            <person name="Michalopoulou V.A."/>
            <person name="Briers L."/>
            <person name="Pirintsos S."/>
            <person name="Studholme D.J."/>
            <person name="Pavlidis P."/>
            <person name="Sarris P.F."/>
        </authorList>
    </citation>
    <scope>NUCLEOTIDE SEQUENCE [LARGE SCALE GENOMIC DNA]</scope>
    <source>
        <strain evidence="4">cv. PFS-1207/04</strain>
    </source>
</reference>
<evidence type="ECO:0000313" key="4">
    <source>
        <dbReference type="Proteomes" id="UP000266723"/>
    </source>
</evidence>
<feature type="transmembrane region" description="Helical" evidence="2">
    <location>
        <begin position="119"/>
        <end position="143"/>
    </location>
</feature>
<evidence type="ECO:0000313" key="3">
    <source>
        <dbReference type="EMBL" id="KAF3581710.1"/>
    </source>
</evidence>
<protein>
    <submittedName>
        <fullName evidence="3">Uncharacterized protein</fullName>
    </submittedName>
</protein>
<gene>
    <name evidence="3" type="ORF">DY000_02034215</name>
</gene>
<keyword evidence="4" id="KW-1185">Reference proteome</keyword>
<feature type="transmembrane region" description="Helical" evidence="2">
    <location>
        <begin position="244"/>
        <end position="263"/>
    </location>
</feature>
<accession>A0ABQ7DWE3</accession>
<comment type="caution">
    <text evidence="3">The sequence shown here is derived from an EMBL/GenBank/DDBJ whole genome shotgun (WGS) entry which is preliminary data.</text>
</comment>
<organism evidence="3 4">
    <name type="scientific">Brassica cretica</name>
    <name type="common">Mustard</name>
    <dbReference type="NCBI Taxonomy" id="69181"/>
    <lineage>
        <taxon>Eukaryota</taxon>
        <taxon>Viridiplantae</taxon>
        <taxon>Streptophyta</taxon>
        <taxon>Embryophyta</taxon>
        <taxon>Tracheophyta</taxon>
        <taxon>Spermatophyta</taxon>
        <taxon>Magnoliopsida</taxon>
        <taxon>eudicotyledons</taxon>
        <taxon>Gunneridae</taxon>
        <taxon>Pentapetalae</taxon>
        <taxon>rosids</taxon>
        <taxon>malvids</taxon>
        <taxon>Brassicales</taxon>
        <taxon>Brassicaceae</taxon>
        <taxon>Brassiceae</taxon>
        <taxon>Brassica</taxon>
    </lineage>
</organism>
<proteinExistence type="predicted"/>